<evidence type="ECO:0000313" key="1">
    <source>
        <dbReference type="EMBL" id="KIM44434.1"/>
    </source>
</evidence>
<dbReference type="AlphaFoldDB" id="A0A0C3CK05"/>
<organism evidence="1 2">
    <name type="scientific">Hebeloma cylindrosporum</name>
    <dbReference type="NCBI Taxonomy" id="76867"/>
    <lineage>
        <taxon>Eukaryota</taxon>
        <taxon>Fungi</taxon>
        <taxon>Dikarya</taxon>
        <taxon>Basidiomycota</taxon>
        <taxon>Agaricomycotina</taxon>
        <taxon>Agaricomycetes</taxon>
        <taxon>Agaricomycetidae</taxon>
        <taxon>Agaricales</taxon>
        <taxon>Agaricineae</taxon>
        <taxon>Hymenogastraceae</taxon>
        <taxon>Hebeloma</taxon>
    </lineage>
</organism>
<reference evidence="1 2" key="1">
    <citation type="submission" date="2014-04" db="EMBL/GenBank/DDBJ databases">
        <authorList>
            <consortium name="DOE Joint Genome Institute"/>
            <person name="Kuo A."/>
            <person name="Gay G."/>
            <person name="Dore J."/>
            <person name="Kohler A."/>
            <person name="Nagy L.G."/>
            <person name="Floudas D."/>
            <person name="Copeland A."/>
            <person name="Barry K.W."/>
            <person name="Cichocki N."/>
            <person name="Veneault-Fourrey C."/>
            <person name="LaButti K."/>
            <person name="Lindquist E.A."/>
            <person name="Lipzen A."/>
            <person name="Lundell T."/>
            <person name="Morin E."/>
            <person name="Murat C."/>
            <person name="Sun H."/>
            <person name="Tunlid A."/>
            <person name="Henrissat B."/>
            <person name="Grigoriev I.V."/>
            <person name="Hibbett D.S."/>
            <person name="Martin F."/>
            <person name="Nordberg H.P."/>
            <person name="Cantor M.N."/>
            <person name="Hua S.X."/>
        </authorList>
    </citation>
    <scope>NUCLEOTIDE SEQUENCE [LARGE SCALE GENOMIC DNA]</scope>
    <source>
        <strain evidence="2">h7</strain>
    </source>
</reference>
<dbReference type="HOGENOM" id="CLU_075133_1_0_1"/>
<protein>
    <recommendedName>
        <fullName evidence="3">BTB domain-containing protein</fullName>
    </recommendedName>
</protein>
<dbReference type="OrthoDB" id="3184970at2759"/>
<name>A0A0C3CK05_HEBCY</name>
<accession>A0A0C3CK05</accession>
<dbReference type="EMBL" id="KN831773">
    <property type="protein sequence ID" value="KIM44434.1"/>
    <property type="molecule type" value="Genomic_DNA"/>
</dbReference>
<evidence type="ECO:0000313" key="2">
    <source>
        <dbReference type="Proteomes" id="UP000053424"/>
    </source>
</evidence>
<dbReference type="Proteomes" id="UP000053424">
    <property type="component" value="Unassembled WGS sequence"/>
</dbReference>
<evidence type="ECO:0008006" key="3">
    <source>
        <dbReference type="Google" id="ProtNLM"/>
    </source>
</evidence>
<proteinExistence type="predicted"/>
<keyword evidence="2" id="KW-1185">Reference proteome</keyword>
<gene>
    <name evidence="1" type="ORF">M413DRAFT_442416</name>
</gene>
<reference evidence="2" key="2">
    <citation type="submission" date="2015-01" db="EMBL/GenBank/DDBJ databases">
        <title>Evolutionary Origins and Diversification of the Mycorrhizal Mutualists.</title>
        <authorList>
            <consortium name="DOE Joint Genome Institute"/>
            <consortium name="Mycorrhizal Genomics Consortium"/>
            <person name="Kohler A."/>
            <person name="Kuo A."/>
            <person name="Nagy L.G."/>
            <person name="Floudas D."/>
            <person name="Copeland A."/>
            <person name="Barry K.W."/>
            <person name="Cichocki N."/>
            <person name="Veneault-Fourrey C."/>
            <person name="LaButti K."/>
            <person name="Lindquist E.A."/>
            <person name="Lipzen A."/>
            <person name="Lundell T."/>
            <person name="Morin E."/>
            <person name="Murat C."/>
            <person name="Riley R."/>
            <person name="Ohm R."/>
            <person name="Sun H."/>
            <person name="Tunlid A."/>
            <person name="Henrissat B."/>
            <person name="Grigoriev I.V."/>
            <person name="Hibbett D.S."/>
            <person name="Martin F."/>
        </authorList>
    </citation>
    <scope>NUCLEOTIDE SEQUENCE [LARGE SCALE GENOMIC DNA]</scope>
    <source>
        <strain evidence="2">h7</strain>
    </source>
</reference>
<sequence length="336" mass="37678">MDMDGSSSAVVIHKQFNANVPGVDLVAQSSDGVVFHLHRKNLELYTDGAFPGLHNSVNRSSSRAESQIVRLDELSLILEIVFQFLYPRRQPSLKGLDFQTISAVADAVEKYRVFSAMNLCEEALTGYLEDQSMSIFLHALRYRRVNLANQSAVYLSRKPLLSVLDSIPPAITIPWLRYLEAWKSMFDLQLQKLEERLGTQFCDTLAVFSRFHPLAGEHSELCSPCFCSVTSWISLLQRMDKLSDLKAALIASIEPTRLSRTYMFNIPGSFSSSRDFSSLALRIQKGLCPDCLKAKGCLALPDIATRMLQNIEKLPPFTSFLNEDLDGEAVNANEED</sequence>